<evidence type="ECO:0000256" key="1">
    <source>
        <dbReference type="SAM" id="Coils"/>
    </source>
</evidence>
<reference evidence="2 3" key="1">
    <citation type="submission" date="2018-06" db="EMBL/GenBank/DDBJ databases">
        <title>Comparative genomics reveals the genomic features of Rhizophagus irregularis, R. cerebriforme, R. diaphanum and Gigaspora rosea, and their symbiotic lifestyle signature.</title>
        <authorList>
            <person name="Morin E."/>
            <person name="San Clemente H."/>
            <person name="Chen E.C.H."/>
            <person name="De La Providencia I."/>
            <person name="Hainaut M."/>
            <person name="Kuo A."/>
            <person name="Kohler A."/>
            <person name="Murat C."/>
            <person name="Tang N."/>
            <person name="Roy S."/>
            <person name="Loubradou J."/>
            <person name="Henrissat B."/>
            <person name="Grigoriev I.V."/>
            <person name="Corradi N."/>
            <person name="Roux C."/>
            <person name="Martin F.M."/>
        </authorList>
    </citation>
    <scope>NUCLEOTIDE SEQUENCE [LARGE SCALE GENOMIC DNA]</scope>
    <source>
        <strain evidence="2 3">DAOM 194757</strain>
    </source>
</reference>
<feature type="coiled-coil region" evidence="1">
    <location>
        <begin position="64"/>
        <end position="105"/>
    </location>
</feature>
<name>A0A397U7K3_9GLOM</name>
<gene>
    <name evidence="2" type="ORF">C2G38_2221512</name>
</gene>
<dbReference type="EMBL" id="QKWP01002117">
    <property type="protein sequence ID" value="RIB04739.1"/>
    <property type="molecule type" value="Genomic_DNA"/>
</dbReference>
<dbReference type="AlphaFoldDB" id="A0A397U7K3"/>
<comment type="caution">
    <text evidence="2">The sequence shown here is derived from an EMBL/GenBank/DDBJ whole genome shotgun (WGS) entry which is preliminary data.</text>
</comment>
<accession>A0A397U7K3</accession>
<evidence type="ECO:0000313" key="2">
    <source>
        <dbReference type="EMBL" id="RIB04739.1"/>
    </source>
</evidence>
<sequence>MSVLKTKSKKKTKTAKTRCLNCRNQEIKCEVTEHNSNICKYCFKKNLAEQDCIKIKPSCYKEEIKNLNKLLNETKLKNFELEKQISALKRNHQLFKKNIENLNTILNF</sequence>
<evidence type="ECO:0000313" key="3">
    <source>
        <dbReference type="Proteomes" id="UP000266673"/>
    </source>
</evidence>
<keyword evidence="1" id="KW-0175">Coiled coil</keyword>
<proteinExistence type="predicted"/>
<dbReference type="Proteomes" id="UP000266673">
    <property type="component" value="Unassembled WGS sequence"/>
</dbReference>
<protein>
    <submittedName>
        <fullName evidence="2">Uncharacterized protein</fullName>
    </submittedName>
</protein>
<dbReference type="OrthoDB" id="2463194at2759"/>
<keyword evidence="3" id="KW-1185">Reference proteome</keyword>
<organism evidence="2 3">
    <name type="scientific">Gigaspora rosea</name>
    <dbReference type="NCBI Taxonomy" id="44941"/>
    <lineage>
        <taxon>Eukaryota</taxon>
        <taxon>Fungi</taxon>
        <taxon>Fungi incertae sedis</taxon>
        <taxon>Mucoromycota</taxon>
        <taxon>Glomeromycotina</taxon>
        <taxon>Glomeromycetes</taxon>
        <taxon>Diversisporales</taxon>
        <taxon>Gigasporaceae</taxon>
        <taxon>Gigaspora</taxon>
    </lineage>
</organism>